<evidence type="ECO:0000313" key="1">
    <source>
        <dbReference type="EMBL" id="BBO35588.1"/>
    </source>
</evidence>
<accession>A0A5K7XGK6</accession>
<dbReference type="Proteomes" id="UP000326837">
    <property type="component" value="Chromosome"/>
</dbReference>
<reference evidence="2" key="1">
    <citation type="submission" date="2019-10" db="EMBL/GenBank/DDBJ databases">
        <title>Lacipirellula parvula gen. nov., sp. nov., representing a lineage of planctomycetes widespread in freshwater anoxic habitats, and description of the family Lacipirellulaceae.</title>
        <authorList>
            <person name="Dedysh S.N."/>
            <person name="Kulichevskaya I.S."/>
            <person name="Beletsky A.V."/>
            <person name="Rakitin A.L."/>
            <person name="Mardanov A.V."/>
            <person name="Ivanova A.A."/>
            <person name="Saltykova V.X."/>
            <person name="Rijpstra W.I.C."/>
            <person name="Sinninghe Damste J.S."/>
            <person name="Ravin N.V."/>
        </authorList>
    </citation>
    <scope>NUCLEOTIDE SEQUENCE [LARGE SCALE GENOMIC DNA]</scope>
    <source>
        <strain evidence="2">PX69</strain>
    </source>
</reference>
<evidence type="ECO:0000313" key="2">
    <source>
        <dbReference type="Proteomes" id="UP000326837"/>
    </source>
</evidence>
<gene>
    <name evidence="1" type="ORF">PLANPX_5200</name>
</gene>
<dbReference type="EMBL" id="AP021861">
    <property type="protein sequence ID" value="BBO35588.1"/>
    <property type="molecule type" value="Genomic_DNA"/>
</dbReference>
<sequence>MPNRRFKLYFAWNWVAENSAKLGVLEHRYPTLFEFRREIWPHYEHNAAQADQGVLGFMEHVVLSDFQHFRDVIRDATGNDVEVVHRYVDKLIPLTEELLDSTDTLIVVSLDHSCTSQLPTAAEIAAVNKFLSRTEACLIVSPHHDIGTIGSDVESQEVEHRHHSDQLVPAAQDIGGYARCLLEAIGVPVRNRFGLNPATTPEGSPESIIVAPLDDLGVLADVSTFNAHPHLPHLEIRPGAKGKVRVLAKQPINPLAAPHPFSRINTHFDALLWAPPDGERRGQTVICDATLWSAAFGGLASLETLWRNLARM</sequence>
<dbReference type="RefSeq" id="WP_152100936.1">
    <property type="nucleotide sequence ID" value="NZ_AP021861.1"/>
</dbReference>
<dbReference type="AlphaFoldDB" id="A0A5K7XGK6"/>
<name>A0A5K7XGK6_9BACT</name>
<organism evidence="1 2">
    <name type="scientific">Lacipirellula parvula</name>
    <dbReference type="NCBI Taxonomy" id="2650471"/>
    <lineage>
        <taxon>Bacteria</taxon>
        <taxon>Pseudomonadati</taxon>
        <taxon>Planctomycetota</taxon>
        <taxon>Planctomycetia</taxon>
        <taxon>Pirellulales</taxon>
        <taxon>Lacipirellulaceae</taxon>
        <taxon>Lacipirellula</taxon>
    </lineage>
</organism>
<proteinExistence type="predicted"/>
<keyword evidence="2" id="KW-1185">Reference proteome</keyword>
<protein>
    <submittedName>
        <fullName evidence="1">Uncharacterized protein</fullName>
    </submittedName>
</protein>
<dbReference type="KEGG" id="lpav:PLANPX_5200"/>